<dbReference type="NCBIfam" id="TIGR01733">
    <property type="entry name" value="AA-adenyl-dom"/>
    <property type="match status" value="1"/>
</dbReference>
<dbReference type="Gene3D" id="3.40.50.980">
    <property type="match status" value="2"/>
</dbReference>
<name>A0ABQ4IY72_9ACTN</name>
<dbReference type="EMBL" id="BOPB01000018">
    <property type="protein sequence ID" value="GIJ22887.1"/>
    <property type="molecule type" value="Genomic_DNA"/>
</dbReference>
<dbReference type="PROSITE" id="PS50075">
    <property type="entry name" value="CARRIER"/>
    <property type="match status" value="1"/>
</dbReference>
<accession>A0ABQ4IY72</accession>
<keyword evidence="5" id="KW-1185">Reference proteome</keyword>
<dbReference type="InterPro" id="IPR010071">
    <property type="entry name" value="AA_adenyl_dom"/>
</dbReference>
<dbReference type="PANTHER" id="PTHR45527:SF1">
    <property type="entry name" value="FATTY ACID SYNTHASE"/>
    <property type="match status" value="1"/>
</dbReference>
<dbReference type="Pfam" id="PF00501">
    <property type="entry name" value="AMP-binding"/>
    <property type="match status" value="1"/>
</dbReference>
<protein>
    <recommendedName>
        <fullName evidence="3">Carrier domain-containing protein</fullName>
    </recommendedName>
</protein>
<sequence>MTSLLPQPVRPDLRTTITQLVAHWVHVAPDAPAIRYGADEMRYGELSARADQLAALLAEHGVRPETAVAVVLPRGPELVVTMLAVLRAGGYYVPLDPAYPVERQRFILTDSHAALVVTDAAHADKLPADSPPVLRIDDQDSYDPADGVRTPPVDATPDGTAYLIYTSGSTGRPKGVVVDHASVTELVTAEPRIAVAPGDVVAQLAPTSFDASTFEIWGALCRGGTLVLFDTTVVGIAELAAQIRRWRPDWLFLTTGLFHLIVRYDPAALDSVGCLITGGDVLSPEYVAEATGRTRLYAAYGPTETTVFASLHAVTAPPGDRVPIGTPLAGMHWRVLDPQLRPVPDGEIGEIFLGGVGVARGYHGRPELTAEHFLPDPFSPEPGRRMYRTGDRGARRPDGALDFHGRLDRQVKIRGFRVELGEIEAVLRRHPDLADALSVAVSTSAEEKRIAAYAVPHPGRQVNTFALRAWLGERLPGYLMPATLVLLDDPPLDPNGKPDRSRLPAPWTARADLANLPDYCAPATDLQRLLCEVCAEVLELDQVGVDDDFFELGGDSLRSVWLLERLRSVGVEISAGEFFGGPTPRDLADLVGTRSARTPEAARWS</sequence>
<evidence type="ECO:0000256" key="1">
    <source>
        <dbReference type="ARBA" id="ARBA00022450"/>
    </source>
</evidence>
<proteinExistence type="predicted"/>
<dbReference type="SUPFAM" id="SSF56801">
    <property type="entry name" value="Acetyl-CoA synthetase-like"/>
    <property type="match status" value="1"/>
</dbReference>
<dbReference type="InterPro" id="IPR036736">
    <property type="entry name" value="ACP-like_sf"/>
</dbReference>
<dbReference type="InterPro" id="IPR025110">
    <property type="entry name" value="AMP-bd_C"/>
</dbReference>
<dbReference type="CDD" id="cd12117">
    <property type="entry name" value="A_NRPS_Srf_like"/>
    <property type="match status" value="1"/>
</dbReference>
<dbReference type="InterPro" id="IPR009081">
    <property type="entry name" value="PP-bd_ACP"/>
</dbReference>
<dbReference type="PROSITE" id="PS00455">
    <property type="entry name" value="AMP_BINDING"/>
    <property type="match status" value="1"/>
</dbReference>
<organism evidence="4 5">
    <name type="scientific">Micromonospora lutea</name>
    <dbReference type="NCBI Taxonomy" id="419825"/>
    <lineage>
        <taxon>Bacteria</taxon>
        <taxon>Bacillati</taxon>
        <taxon>Actinomycetota</taxon>
        <taxon>Actinomycetes</taxon>
        <taxon>Micromonosporales</taxon>
        <taxon>Micromonosporaceae</taxon>
        <taxon>Micromonospora</taxon>
    </lineage>
</organism>
<dbReference type="InterPro" id="IPR020806">
    <property type="entry name" value="PKS_PP-bd"/>
</dbReference>
<dbReference type="Gene3D" id="1.10.1200.10">
    <property type="entry name" value="ACP-like"/>
    <property type="match status" value="1"/>
</dbReference>
<dbReference type="InterPro" id="IPR045851">
    <property type="entry name" value="AMP-bd_C_sf"/>
</dbReference>
<dbReference type="InterPro" id="IPR000873">
    <property type="entry name" value="AMP-dep_synth/lig_dom"/>
</dbReference>
<evidence type="ECO:0000256" key="2">
    <source>
        <dbReference type="ARBA" id="ARBA00022553"/>
    </source>
</evidence>
<evidence type="ECO:0000313" key="4">
    <source>
        <dbReference type="EMBL" id="GIJ22887.1"/>
    </source>
</evidence>
<evidence type="ECO:0000313" key="5">
    <source>
        <dbReference type="Proteomes" id="UP000643165"/>
    </source>
</evidence>
<dbReference type="Gene3D" id="2.30.38.10">
    <property type="entry name" value="Luciferase, Domain 3"/>
    <property type="match status" value="1"/>
</dbReference>
<comment type="caution">
    <text evidence="4">The sequence shown here is derived from an EMBL/GenBank/DDBJ whole genome shotgun (WGS) entry which is preliminary data.</text>
</comment>
<feature type="domain" description="Carrier" evidence="3">
    <location>
        <begin position="521"/>
        <end position="595"/>
    </location>
</feature>
<reference evidence="4 5" key="1">
    <citation type="submission" date="2021-01" db="EMBL/GenBank/DDBJ databases">
        <title>Whole genome shotgun sequence of Verrucosispora lutea NBRC 106530.</title>
        <authorList>
            <person name="Komaki H."/>
            <person name="Tamura T."/>
        </authorList>
    </citation>
    <scope>NUCLEOTIDE SEQUENCE [LARGE SCALE GENOMIC DNA]</scope>
    <source>
        <strain evidence="4 5">NBRC 106530</strain>
    </source>
</reference>
<evidence type="ECO:0000259" key="3">
    <source>
        <dbReference type="PROSITE" id="PS50075"/>
    </source>
</evidence>
<dbReference type="Gene3D" id="3.30.300.30">
    <property type="match status" value="1"/>
</dbReference>
<dbReference type="SUPFAM" id="SSF47336">
    <property type="entry name" value="ACP-like"/>
    <property type="match status" value="1"/>
</dbReference>
<dbReference type="Pfam" id="PF00550">
    <property type="entry name" value="PP-binding"/>
    <property type="match status" value="1"/>
</dbReference>
<dbReference type="InterPro" id="IPR020845">
    <property type="entry name" value="AMP-binding_CS"/>
</dbReference>
<dbReference type="PANTHER" id="PTHR45527">
    <property type="entry name" value="NONRIBOSOMAL PEPTIDE SYNTHETASE"/>
    <property type="match status" value="1"/>
</dbReference>
<keyword evidence="1" id="KW-0596">Phosphopantetheine</keyword>
<dbReference type="SMART" id="SM00823">
    <property type="entry name" value="PKS_PP"/>
    <property type="match status" value="1"/>
</dbReference>
<dbReference type="RefSeq" id="WP_204000667.1">
    <property type="nucleotide sequence ID" value="NZ_BOPB01000018.1"/>
</dbReference>
<dbReference type="Proteomes" id="UP000643165">
    <property type="component" value="Unassembled WGS sequence"/>
</dbReference>
<dbReference type="Pfam" id="PF13193">
    <property type="entry name" value="AMP-binding_C"/>
    <property type="match status" value="1"/>
</dbReference>
<keyword evidence="2" id="KW-0597">Phosphoprotein</keyword>
<gene>
    <name evidence="4" type="ORF">Vlu01_35110</name>
</gene>